<dbReference type="RefSeq" id="WP_106874154.1">
    <property type="nucleotide sequence ID" value="NZ_CP027845.1"/>
</dbReference>
<proteinExistence type="predicted"/>
<dbReference type="Proteomes" id="UP000241762">
    <property type="component" value="Chromosome"/>
</dbReference>
<dbReference type="EMBL" id="CP027845">
    <property type="protein sequence ID" value="AVP87286.1"/>
    <property type="molecule type" value="Genomic_DNA"/>
</dbReference>
<sequence>MQEQTKKLPIMPKATAVWLVENTGLTFKQIADFCGMHELEVQAIADGDVAKGIMGVDPVRNTMQLTDEEIARCCADSTASLSMLFNHQGTKKTTKKRSSNKKYIPLARRKDRPDAILWIVKNYPEITDAQIVKLLGTTKDTVAKVRAKTHWNMSELKPRNPVLLGLCSQQEMDNLTGENNS</sequence>
<protein>
    <recommendedName>
        <fullName evidence="3">Cytoplasmic protein</fullName>
    </recommendedName>
</protein>
<evidence type="ECO:0008006" key="3">
    <source>
        <dbReference type="Google" id="ProtNLM"/>
    </source>
</evidence>
<dbReference type="InterPro" id="IPR010421">
    <property type="entry name" value="TrcR"/>
</dbReference>
<accession>A0A2P1P7P7</accession>
<dbReference type="Pfam" id="PF06242">
    <property type="entry name" value="TrcR"/>
    <property type="match status" value="1"/>
</dbReference>
<dbReference type="KEGG" id="ptc:phytr_3320"/>
<name>A0A2P1P7P7_9RICK</name>
<dbReference type="AlphaFoldDB" id="A0A2P1P7P7"/>
<reference evidence="1 2" key="1">
    <citation type="submission" date="2018-03" db="EMBL/GenBank/DDBJ databases">
        <title>A gene transfer event suggests a long-term partnership between eustigmatophyte algae and a novel lineage of endosymbiotic bacteria.</title>
        <authorList>
            <person name="Yurchenko T."/>
            <person name="Sevcikova T."/>
            <person name="Pribyl P."/>
            <person name="El Karkouri K."/>
            <person name="Klimes V."/>
            <person name="Amaral R."/>
            <person name="Zbrankova V."/>
            <person name="Kim E."/>
            <person name="Raoult D."/>
            <person name="Santos L.M.A."/>
            <person name="Elias M."/>
        </authorList>
    </citation>
    <scope>NUCLEOTIDE SEQUENCE [LARGE SCALE GENOMIC DNA]</scope>
    <source>
        <strain evidence="1">CCALA 838</strain>
    </source>
</reference>
<dbReference type="OrthoDB" id="9789843at2"/>
<evidence type="ECO:0000313" key="1">
    <source>
        <dbReference type="EMBL" id="AVP87286.1"/>
    </source>
</evidence>
<organism evidence="1 2">
    <name type="scientific">Candidatus Phycorickettsia trachydisci</name>
    <dbReference type="NCBI Taxonomy" id="2115978"/>
    <lineage>
        <taxon>Bacteria</taxon>
        <taxon>Pseudomonadati</taxon>
        <taxon>Pseudomonadota</taxon>
        <taxon>Alphaproteobacteria</taxon>
        <taxon>Rickettsiales</taxon>
        <taxon>Rickettsiaceae</taxon>
        <taxon>Candidatus Phycorickettsia</taxon>
    </lineage>
</organism>
<evidence type="ECO:0000313" key="2">
    <source>
        <dbReference type="Proteomes" id="UP000241762"/>
    </source>
</evidence>
<gene>
    <name evidence="1" type="ORF">phytr_3320</name>
</gene>
<keyword evidence="2" id="KW-1185">Reference proteome</keyword>